<feature type="transmembrane region" description="Helical" evidence="2">
    <location>
        <begin position="111"/>
        <end position="132"/>
    </location>
</feature>
<dbReference type="PANTHER" id="PTHR42736:SF1">
    <property type="entry name" value="PROTEIN-GLUTAMINE GAMMA-GLUTAMYLTRANSFERASE"/>
    <property type="match status" value="1"/>
</dbReference>
<protein>
    <submittedName>
        <fullName evidence="4">DUF4129 domain-containing protein</fullName>
    </submittedName>
</protein>
<accession>A0A942YNB9</accession>
<feature type="region of interest" description="Disordered" evidence="1">
    <location>
        <begin position="557"/>
        <end position="596"/>
    </location>
</feature>
<feature type="compositionally biased region" description="Basic and acidic residues" evidence="1">
    <location>
        <begin position="569"/>
        <end position="587"/>
    </location>
</feature>
<gene>
    <name evidence="4" type="ORF">KHA93_22915</name>
</gene>
<dbReference type="SMART" id="SM00460">
    <property type="entry name" value="TGc"/>
    <property type="match status" value="1"/>
</dbReference>
<organism evidence="4 5">
    <name type="scientific">Lederbergia citrisecunda</name>
    <dbReference type="NCBI Taxonomy" id="2833583"/>
    <lineage>
        <taxon>Bacteria</taxon>
        <taxon>Bacillati</taxon>
        <taxon>Bacillota</taxon>
        <taxon>Bacilli</taxon>
        <taxon>Bacillales</taxon>
        <taxon>Bacillaceae</taxon>
        <taxon>Lederbergia</taxon>
    </lineage>
</organism>
<sequence length="724" mass="84220">MNKKHFVSTLILYVFGFLLLCEWIRPLDQITDTGEIHYFVIFIAASLLLNNLPVYRWLRQLLKTSLIIVFLFYVFGSQYLSFFEWIKSFLKDIYTNGKMLLSGNVYDLSDIFRTLLFFILLWIMTYLLSYWLTIRKRIFIFYIMTVLYVGVLDSFTIYNAEWAIVRIVVFGFTLLGILFFQRLVDKEQIRNRQQILGKWVIPLIIMIFASVFIGYASPKAGPIWPDPVPFIQSKADNVFPRKSGVSRIGYSPDDSKLGGPFLGDNRVVFIVKTPTKQYWRVETKDDYTGKGWEKIGEGEFGEFLSGDEINVYTEDEPTRKARLDFKITYPHIVQPYGFLSVHGNEDGYFKFDSGEKLLSYNADNTPSKLDHYEIDYVRTAFSLKEMRETQSTGDLGNVFTLRNTQLPKTIPDRVRDLAEEITEDHDNFYDKAKAIERYFKNGDFVYDQTDVAIPEEEQDYVDQFLFETKKGYCDNFSTSMVVMLRSIGIPARWAKGYAAGQYYGETDGTDRVYKVTNNEAHSWVEVFFPTQGWVPFEPTIGFSSYATILNDEKKESAPITPAIQPSKPTELEKKENLKEENNKQTKKDKTKGRSSKDSSFIAKSKYILFFILIVSIGIGALAYWQRSKWIPYVLLWKYKGKNGGDTLVHAYEELLKQLDRFGVKRNMGQTLREYANYVDYHFDTKDMSALTQSYERAIYRGDSLDSEWEYASELWENLIKKTTG</sequence>
<keyword evidence="2" id="KW-0472">Membrane</keyword>
<feature type="domain" description="Transglutaminase-like" evidence="3">
    <location>
        <begin position="465"/>
        <end position="540"/>
    </location>
</feature>
<dbReference type="Pfam" id="PF01841">
    <property type="entry name" value="Transglut_core"/>
    <property type="match status" value="1"/>
</dbReference>
<keyword evidence="5" id="KW-1185">Reference proteome</keyword>
<evidence type="ECO:0000259" key="3">
    <source>
        <dbReference type="SMART" id="SM00460"/>
    </source>
</evidence>
<feature type="transmembrane region" description="Helical" evidence="2">
    <location>
        <begin position="164"/>
        <end position="184"/>
    </location>
</feature>
<feature type="transmembrane region" description="Helical" evidence="2">
    <location>
        <begin position="606"/>
        <end position="624"/>
    </location>
</feature>
<proteinExistence type="predicted"/>
<keyword evidence="2" id="KW-1133">Transmembrane helix</keyword>
<dbReference type="EMBL" id="JAGYPJ010000002">
    <property type="protein sequence ID" value="MBS4202459.1"/>
    <property type="molecule type" value="Genomic_DNA"/>
</dbReference>
<feature type="transmembrane region" description="Helical" evidence="2">
    <location>
        <begin position="66"/>
        <end position="86"/>
    </location>
</feature>
<name>A0A942YNB9_9BACI</name>
<feature type="transmembrane region" description="Helical" evidence="2">
    <location>
        <begin position="139"/>
        <end position="158"/>
    </location>
</feature>
<dbReference type="Proteomes" id="UP000682713">
    <property type="component" value="Unassembled WGS sequence"/>
</dbReference>
<evidence type="ECO:0000256" key="1">
    <source>
        <dbReference type="SAM" id="MobiDB-lite"/>
    </source>
</evidence>
<reference evidence="4 5" key="1">
    <citation type="submission" date="2021-05" db="EMBL/GenBank/DDBJ databases">
        <title>Novel Bacillus species.</title>
        <authorList>
            <person name="Liu G."/>
        </authorList>
    </citation>
    <scope>NUCLEOTIDE SEQUENCE [LARGE SCALE GENOMIC DNA]</scope>
    <source>
        <strain evidence="4 5">FJAT-49732</strain>
    </source>
</reference>
<feature type="transmembrane region" description="Helical" evidence="2">
    <location>
        <begin position="196"/>
        <end position="216"/>
    </location>
</feature>
<comment type="caution">
    <text evidence="4">The sequence shown here is derived from an EMBL/GenBank/DDBJ whole genome shotgun (WGS) entry which is preliminary data.</text>
</comment>
<dbReference type="AlphaFoldDB" id="A0A942YNB9"/>
<feature type="transmembrane region" description="Helical" evidence="2">
    <location>
        <begin position="36"/>
        <end position="54"/>
    </location>
</feature>
<evidence type="ECO:0000256" key="2">
    <source>
        <dbReference type="SAM" id="Phobius"/>
    </source>
</evidence>
<keyword evidence="2" id="KW-0812">Transmembrane</keyword>
<dbReference type="InterPro" id="IPR038765">
    <property type="entry name" value="Papain-like_cys_pep_sf"/>
</dbReference>
<dbReference type="SUPFAM" id="SSF54001">
    <property type="entry name" value="Cysteine proteinases"/>
    <property type="match status" value="1"/>
</dbReference>
<dbReference type="Gene3D" id="3.10.620.30">
    <property type="match status" value="1"/>
</dbReference>
<evidence type="ECO:0000313" key="5">
    <source>
        <dbReference type="Proteomes" id="UP000682713"/>
    </source>
</evidence>
<dbReference type="InterPro" id="IPR025403">
    <property type="entry name" value="TgpA-like_C"/>
</dbReference>
<dbReference type="InterPro" id="IPR052901">
    <property type="entry name" value="Bact_TGase-like"/>
</dbReference>
<dbReference type="Pfam" id="PF13559">
    <property type="entry name" value="DUF4129"/>
    <property type="match status" value="1"/>
</dbReference>
<dbReference type="PANTHER" id="PTHR42736">
    <property type="entry name" value="PROTEIN-GLUTAMINE GAMMA-GLUTAMYLTRANSFERASE"/>
    <property type="match status" value="1"/>
</dbReference>
<dbReference type="Pfam" id="PF11992">
    <property type="entry name" value="TgpA_N"/>
    <property type="match status" value="1"/>
</dbReference>
<evidence type="ECO:0000313" key="4">
    <source>
        <dbReference type="EMBL" id="MBS4202459.1"/>
    </source>
</evidence>
<dbReference type="RefSeq" id="WP_213113235.1">
    <property type="nucleotide sequence ID" value="NZ_JAGYPJ010000002.1"/>
</dbReference>
<dbReference type="InterPro" id="IPR002931">
    <property type="entry name" value="Transglutaminase-like"/>
</dbReference>
<dbReference type="InterPro" id="IPR021878">
    <property type="entry name" value="TgpA_N"/>
</dbReference>